<protein>
    <recommendedName>
        <fullName evidence="4">DUF732 domain-containing protein</fullName>
    </recommendedName>
</protein>
<dbReference type="OrthoDB" id="4734457at2"/>
<sequence length="120" mass="12360">MGKLSRLAAALCALPGGLVLAGPAHASGDAISGYVDDHGGEVCAFMTDQPNLAGVKHAVNHILETSGLPQDQTGQLLAGSVMADCPQYGELVEEFIWYVHHRQQQQNGGIGLGAGAILGK</sequence>
<proteinExistence type="predicted"/>
<evidence type="ECO:0000313" key="3">
    <source>
        <dbReference type="Proteomes" id="UP000093943"/>
    </source>
</evidence>
<name>A0A1A2XJU3_MYCSD</name>
<comment type="caution">
    <text evidence="2">The sequence shown here is derived from an EMBL/GenBank/DDBJ whole genome shotgun (WGS) entry which is preliminary data.</text>
</comment>
<evidence type="ECO:0000313" key="2">
    <source>
        <dbReference type="EMBL" id="OBI25448.1"/>
    </source>
</evidence>
<dbReference type="Proteomes" id="UP000093943">
    <property type="component" value="Unassembled WGS sequence"/>
</dbReference>
<evidence type="ECO:0000256" key="1">
    <source>
        <dbReference type="SAM" id="SignalP"/>
    </source>
</evidence>
<organism evidence="2 3">
    <name type="scientific">Mycolicibacter sinensis (strain JDM601)</name>
    <name type="common">Mycobacterium sinense</name>
    <dbReference type="NCBI Taxonomy" id="875328"/>
    <lineage>
        <taxon>Bacteria</taxon>
        <taxon>Bacillati</taxon>
        <taxon>Actinomycetota</taxon>
        <taxon>Actinomycetes</taxon>
        <taxon>Mycobacteriales</taxon>
        <taxon>Mycobacteriaceae</taxon>
        <taxon>Mycolicibacter</taxon>
    </lineage>
</organism>
<keyword evidence="1" id="KW-0732">Signal</keyword>
<feature type="chain" id="PRO_5009826001" description="DUF732 domain-containing protein" evidence="1">
    <location>
        <begin position="27"/>
        <end position="120"/>
    </location>
</feature>
<dbReference type="EMBL" id="LZKG01000154">
    <property type="protein sequence ID" value="OBI25448.1"/>
    <property type="molecule type" value="Genomic_DNA"/>
</dbReference>
<dbReference type="AlphaFoldDB" id="A0A1A2XJU3"/>
<dbReference type="RefSeq" id="WP_064923870.1">
    <property type="nucleotide sequence ID" value="NZ_LZKG01000154.1"/>
</dbReference>
<evidence type="ECO:0008006" key="4">
    <source>
        <dbReference type="Google" id="ProtNLM"/>
    </source>
</evidence>
<feature type="signal peptide" evidence="1">
    <location>
        <begin position="1"/>
        <end position="26"/>
    </location>
</feature>
<accession>A0A1A2XJU3</accession>
<reference evidence="3" key="1">
    <citation type="submission" date="2016-06" db="EMBL/GenBank/DDBJ databases">
        <authorList>
            <person name="Sutton G."/>
            <person name="Brinkac L."/>
            <person name="Sanka R."/>
            <person name="Adams M."/>
            <person name="Lau E."/>
            <person name="Sam S."/>
            <person name="Sreng N."/>
            <person name="Him V."/>
            <person name="Kerleguer A."/>
            <person name="Cheng S."/>
        </authorList>
    </citation>
    <scope>NUCLEOTIDE SEQUENCE [LARGE SCALE GENOMIC DNA]</scope>
    <source>
        <strain evidence="3">E1876</strain>
    </source>
</reference>
<gene>
    <name evidence="2" type="ORF">A5710_09670</name>
</gene>